<feature type="transmembrane region" description="Helical" evidence="8">
    <location>
        <begin position="82"/>
        <end position="105"/>
    </location>
</feature>
<dbReference type="EMBL" id="JENY01000005">
    <property type="protein sequence ID" value="EXL09760.1"/>
    <property type="molecule type" value="Genomic_DNA"/>
</dbReference>
<feature type="transmembrane region" description="Helical" evidence="8">
    <location>
        <begin position="172"/>
        <end position="190"/>
    </location>
</feature>
<reference evidence="10 12" key="2">
    <citation type="submission" date="2019-03" db="EMBL/GenBank/DDBJ databases">
        <title>Genomic Encyclopedia of Type Strains, Phase IV (KMG-IV): sequencing the most valuable type-strain genomes for metagenomic binning, comparative biology and taxonomic classification.</title>
        <authorList>
            <person name="Goeker M."/>
        </authorList>
    </citation>
    <scope>NUCLEOTIDE SEQUENCE [LARGE SCALE GENOMIC DNA]</scope>
    <source>
        <strain evidence="10 12">DSM 11603</strain>
    </source>
</reference>
<feature type="transmembrane region" description="Helical" evidence="8">
    <location>
        <begin position="141"/>
        <end position="166"/>
    </location>
</feature>
<evidence type="ECO:0000256" key="8">
    <source>
        <dbReference type="SAM" id="Phobius"/>
    </source>
</evidence>
<evidence type="ECO:0000256" key="4">
    <source>
        <dbReference type="ARBA" id="ARBA00022475"/>
    </source>
</evidence>
<dbReference type="EMBL" id="SNZF01000001">
    <property type="protein sequence ID" value="TDR37969.1"/>
    <property type="molecule type" value="Genomic_DNA"/>
</dbReference>
<name>A0A011VN02_9HYPH</name>
<feature type="transmembrane region" description="Helical" evidence="8">
    <location>
        <begin position="26"/>
        <end position="46"/>
    </location>
</feature>
<proteinExistence type="inferred from homology"/>
<dbReference type="HOGENOM" id="CLU_065777_2_1_5"/>
<evidence type="ECO:0000313" key="12">
    <source>
        <dbReference type="Proteomes" id="UP000294958"/>
    </source>
</evidence>
<evidence type="ECO:0000313" key="10">
    <source>
        <dbReference type="EMBL" id="TDR37969.1"/>
    </source>
</evidence>
<dbReference type="eggNOG" id="COG1296">
    <property type="taxonomic scope" value="Bacteria"/>
</dbReference>
<sequence length="255" mass="27131">MAGQAADSRSSTSKSSMSEFWHGARFGLPVCIAVSPFGLLFGTLAVENGLSVLEAVFMSAFVFGGASQMVGIELFGQKVAPWMIALSIFAVNFRHVLYSAAIGRYLAGWPLARQAFAFFLLTDAQYALAESQIQSGRKLTFARYMGAAVTSYLTWVATTVIGAIFGKLIPDTSAIGVDFLLPIYFLGLVMDFRKRPLWLPVVAVSAVASILAYRFVGSPWHVLLGALAGVALAVILPPSRSGIGAAPAQAVENRA</sequence>
<dbReference type="Proteomes" id="UP000019849">
    <property type="component" value="Unassembled WGS sequence"/>
</dbReference>
<keyword evidence="7 8" id="KW-0472">Membrane</keyword>
<dbReference type="InterPro" id="IPR011606">
    <property type="entry name" value="Brnchd-chn_aa_trnsp_permease"/>
</dbReference>
<evidence type="ECO:0000256" key="2">
    <source>
        <dbReference type="ARBA" id="ARBA00010735"/>
    </source>
</evidence>
<comment type="subcellular location">
    <subcellularLocation>
        <location evidence="1">Cell membrane</location>
        <topology evidence="1">Multi-pass membrane protein</topology>
    </subcellularLocation>
</comment>
<keyword evidence="3" id="KW-0813">Transport</keyword>
<dbReference type="PANTHER" id="PTHR34979">
    <property type="entry name" value="INNER MEMBRANE PROTEIN YGAZ"/>
    <property type="match status" value="1"/>
</dbReference>
<dbReference type="OrthoDB" id="3579489at2"/>
<evidence type="ECO:0000256" key="1">
    <source>
        <dbReference type="ARBA" id="ARBA00004651"/>
    </source>
</evidence>
<comment type="similarity">
    <text evidence="2">Belongs to the AzlC family.</text>
</comment>
<feature type="transmembrane region" description="Helical" evidence="8">
    <location>
        <begin position="222"/>
        <end position="239"/>
    </location>
</feature>
<keyword evidence="12" id="KW-1185">Reference proteome</keyword>
<feature type="transmembrane region" description="Helical" evidence="8">
    <location>
        <begin position="197"/>
        <end position="216"/>
    </location>
</feature>
<dbReference type="Pfam" id="PF03591">
    <property type="entry name" value="AzlC"/>
    <property type="match status" value="1"/>
</dbReference>
<dbReference type="AlphaFoldDB" id="A0A011VN02"/>
<comment type="caution">
    <text evidence="9">The sequence shown here is derived from an EMBL/GenBank/DDBJ whole genome shotgun (WGS) entry which is preliminary data.</text>
</comment>
<evidence type="ECO:0000256" key="3">
    <source>
        <dbReference type="ARBA" id="ARBA00022448"/>
    </source>
</evidence>
<dbReference type="RefSeq" id="WP_051520405.1">
    <property type="nucleotide sequence ID" value="NZ_SNZF01000001.1"/>
</dbReference>
<protein>
    <submittedName>
        <fullName evidence="9">Branched-chain amino acid ABC transporter permease</fullName>
    </submittedName>
    <submittedName>
        <fullName evidence="10">Putative branched-subunit amino acid permease</fullName>
    </submittedName>
</protein>
<dbReference type="PATRIC" id="fig|69279.3.peg.971"/>
<evidence type="ECO:0000256" key="5">
    <source>
        <dbReference type="ARBA" id="ARBA00022692"/>
    </source>
</evidence>
<keyword evidence="5 8" id="KW-0812">Transmembrane</keyword>
<keyword evidence="6 8" id="KW-1133">Transmembrane helix</keyword>
<evidence type="ECO:0000313" key="9">
    <source>
        <dbReference type="EMBL" id="EXL09760.1"/>
    </source>
</evidence>
<evidence type="ECO:0000256" key="7">
    <source>
        <dbReference type="ARBA" id="ARBA00023136"/>
    </source>
</evidence>
<evidence type="ECO:0000313" key="11">
    <source>
        <dbReference type="Proteomes" id="UP000019849"/>
    </source>
</evidence>
<dbReference type="STRING" id="69279.BG36_20010"/>
<organism evidence="9 11">
    <name type="scientific">Aquamicrobium defluvii</name>
    <dbReference type="NCBI Taxonomy" id="69279"/>
    <lineage>
        <taxon>Bacteria</taxon>
        <taxon>Pseudomonadati</taxon>
        <taxon>Pseudomonadota</taxon>
        <taxon>Alphaproteobacteria</taxon>
        <taxon>Hyphomicrobiales</taxon>
        <taxon>Phyllobacteriaceae</taxon>
        <taxon>Aquamicrobium</taxon>
    </lineage>
</organism>
<dbReference type="Proteomes" id="UP000294958">
    <property type="component" value="Unassembled WGS sequence"/>
</dbReference>
<dbReference type="GO" id="GO:1903785">
    <property type="term" value="P:L-valine transmembrane transport"/>
    <property type="evidence" value="ECO:0007669"/>
    <property type="project" value="TreeGrafter"/>
</dbReference>
<evidence type="ECO:0000256" key="6">
    <source>
        <dbReference type="ARBA" id="ARBA00022989"/>
    </source>
</evidence>
<gene>
    <name evidence="9" type="ORF">BG36_20010</name>
    <name evidence="10" type="ORF">DES43_10133</name>
</gene>
<accession>A0A011VN02</accession>
<feature type="transmembrane region" description="Helical" evidence="8">
    <location>
        <begin position="52"/>
        <end position="75"/>
    </location>
</feature>
<dbReference type="PANTHER" id="PTHR34979:SF1">
    <property type="entry name" value="INNER MEMBRANE PROTEIN YGAZ"/>
    <property type="match status" value="1"/>
</dbReference>
<keyword evidence="4" id="KW-1003">Cell membrane</keyword>
<dbReference type="GO" id="GO:0005886">
    <property type="term" value="C:plasma membrane"/>
    <property type="evidence" value="ECO:0007669"/>
    <property type="project" value="UniProtKB-SubCell"/>
</dbReference>
<reference evidence="9 11" key="1">
    <citation type="submission" date="2014-02" db="EMBL/GenBank/DDBJ databases">
        <title>Aquamicrobium defluvii Genome sequencing.</title>
        <authorList>
            <person name="Wang X."/>
        </authorList>
    </citation>
    <scope>NUCLEOTIDE SEQUENCE [LARGE SCALE GENOMIC DNA]</scope>
    <source>
        <strain evidence="9 11">W13Z1</strain>
    </source>
</reference>